<protein>
    <submittedName>
        <fullName evidence="1">Uncharacterized protein</fullName>
    </submittedName>
</protein>
<accession>A0A2J8I4Z8</accession>
<comment type="caution">
    <text evidence="1">The sequence shown here is derived from an EMBL/GenBank/DDBJ whole genome shotgun (WGS) entry which is preliminary data.</text>
</comment>
<evidence type="ECO:0000313" key="1">
    <source>
        <dbReference type="EMBL" id="PNI05608.1"/>
    </source>
</evidence>
<reference evidence="1 2" key="1">
    <citation type="submission" date="2018-01" db="EMBL/GenBank/DDBJ databases">
        <title>Draft genome sequences of six Vibrio diazotrophicus strains isolated from deep-sea sediments of the Baltic Sea.</title>
        <authorList>
            <person name="Castillo D."/>
            <person name="Vandieken V."/>
            <person name="Chiang O."/>
            <person name="Middelboe M."/>
        </authorList>
    </citation>
    <scope>NUCLEOTIDE SEQUENCE [LARGE SCALE GENOMIC DNA]</scope>
    <source>
        <strain evidence="1 2">60.27F</strain>
    </source>
</reference>
<gene>
    <name evidence="1" type="ORF">C1N32_05775</name>
</gene>
<proteinExistence type="predicted"/>
<dbReference type="Proteomes" id="UP000236449">
    <property type="component" value="Unassembled WGS sequence"/>
</dbReference>
<organism evidence="1 2">
    <name type="scientific">Vibrio diazotrophicus</name>
    <dbReference type="NCBI Taxonomy" id="685"/>
    <lineage>
        <taxon>Bacteria</taxon>
        <taxon>Pseudomonadati</taxon>
        <taxon>Pseudomonadota</taxon>
        <taxon>Gammaproteobacteria</taxon>
        <taxon>Vibrionales</taxon>
        <taxon>Vibrionaceae</taxon>
        <taxon>Vibrio</taxon>
    </lineage>
</organism>
<dbReference type="AlphaFoldDB" id="A0A2J8I4Z8"/>
<sequence length="94" mass="10770">MSVYSIGYGTKSTEQAKAVIEEVLNGSKAVQLNEECWFLDTALSKNEVIDTLSYIAELDEPFCTVTRLCFGDWLQKAYTTEVITWLTHPVRSWW</sequence>
<evidence type="ECO:0000313" key="2">
    <source>
        <dbReference type="Proteomes" id="UP000236449"/>
    </source>
</evidence>
<dbReference type="EMBL" id="POSK01000003">
    <property type="protein sequence ID" value="PNI05608.1"/>
    <property type="molecule type" value="Genomic_DNA"/>
</dbReference>
<dbReference type="RefSeq" id="WP_102965673.1">
    <property type="nucleotide sequence ID" value="NZ_POSK01000003.1"/>
</dbReference>
<name>A0A2J8I4Z8_VIBDI</name>